<proteinExistence type="predicted"/>
<sequence>MQCIGAPLRVLAKAGDFYMRSMMDCSGGVGYGGLVGCPALQVSHLPNSFSVSSSKRRDEELRLRETIGRVSKRSGGSRVEMERRKGVGMRSYSVGIGRIGRIDEEKPCEFVEDDDGKLKADVLYPRSRSCAVTTRNAVFY</sequence>
<name>A0A438JMJ1_VITVI</name>
<dbReference type="OrthoDB" id="694638at2759"/>
<evidence type="ECO:0000313" key="1">
    <source>
        <dbReference type="EMBL" id="RVX10147.1"/>
    </source>
</evidence>
<dbReference type="PANTHER" id="PTHR33526">
    <property type="entry name" value="OS07G0123800 PROTEIN"/>
    <property type="match status" value="1"/>
</dbReference>
<comment type="caution">
    <text evidence="1">The sequence shown here is derived from an EMBL/GenBank/DDBJ whole genome shotgun (WGS) entry which is preliminary data.</text>
</comment>
<protein>
    <submittedName>
        <fullName evidence="1">Uncharacterized protein</fullName>
    </submittedName>
</protein>
<dbReference type="Proteomes" id="UP000288805">
    <property type="component" value="Unassembled WGS sequence"/>
</dbReference>
<dbReference type="AlphaFoldDB" id="A0A438JMJ1"/>
<gene>
    <name evidence="1" type="ORF">CK203_016278</name>
</gene>
<dbReference type="EMBL" id="QGNW01000035">
    <property type="protein sequence ID" value="RVX10147.1"/>
    <property type="molecule type" value="Genomic_DNA"/>
</dbReference>
<organism evidence="1 2">
    <name type="scientific">Vitis vinifera</name>
    <name type="common">Grape</name>
    <dbReference type="NCBI Taxonomy" id="29760"/>
    <lineage>
        <taxon>Eukaryota</taxon>
        <taxon>Viridiplantae</taxon>
        <taxon>Streptophyta</taxon>
        <taxon>Embryophyta</taxon>
        <taxon>Tracheophyta</taxon>
        <taxon>Spermatophyta</taxon>
        <taxon>Magnoliopsida</taxon>
        <taxon>eudicotyledons</taxon>
        <taxon>Gunneridae</taxon>
        <taxon>Pentapetalae</taxon>
        <taxon>rosids</taxon>
        <taxon>Vitales</taxon>
        <taxon>Vitaceae</taxon>
        <taxon>Viteae</taxon>
        <taxon>Vitis</taxon>
    </lineage>
</organism>
<evidence type="ECO:0000313" key="2">
    <source>
        <dbReference type="Proteomes" id="UP000288805"/>
    </source>
</evidence>
<dbReference type="PIRSF" id="PIRSF031279">
    <property type="entry name" value="UCP031279"/>
    <property type="match status" value="1"/>
</dbReference>
<reference evidence="1 2" key="1">
    <citation type="journal article" date="2018" name="PLoS Genet.">
        <title>Population sequencing reveals clonal diversity and ancestral inbreeding in the grapevine cultivar Chardonnay.</title>
        <authorList>
            <person name="Roach M.J."/>
            <person name="Johnson D.L."/>
            <person name="Bohlmann J."/>
            <person name="van Vuuren H.J."/>
            <person name="Jones S.J."/>
            <person name="Pretorius I.S."/>
            <person name="Schmidt S.A."/>
            <person name="Borneman A.R."/>
        </authorList>
    </citation>
    <scope>NUCLEOTIDE SEQUENCE [LARGE SCALE GENOMIC DNA]</scope>
    <source>
        <strain evidence="2">cv. Chardonnay</strain>
        <tissue evidence="1">Leaf</tissue>
    </source>
</reference>
<dbReference type="InterPro" id="IPR016972">
    <property type="entry name" value="UCP031279"/>
</dbReference>
<dbReference type="PANTHER" id="PTHR33526:SF30">
    <property type="entry name" value="DUF4005 DOMAIN-CONTAINING PROTEIN"/>
    <property type="match status" value="1"/>
</dbReference>
<accession>A0A438JMJ1</accession>